<organism evidence="2 3">
    <name type="scientific">Iphiclides podalirius</name>
    <name type="common">scarce swallowtail</name>
    <dbReference type="NCBI Taxonomy" id="110791"/>
    <lineage>
        <taxon>Eukaryota</taxon>
        <taxon>Metazoa</taxon>
        <taxon>Ecdysozoa</taxon>
        <taxon>Arthropoda</taxon>
        <taxon>Hexapoda</taxon>
        <taxon>Insecta</taxon>
        <taxon>Pterygota</taxon>
        <taxon>Neoptera</taxon>
        <taxon>Endopterygota</taxon>
        <taxon>Lepidoptera</taxon>
        <taxon>Glossata</taxon>
        <taxon>Ditrysia</taxon>
        <taxon>Papilionoidea</taxon>
        <taxon>Papilionidae</taxon>
        <taxon>Papilioninae</taxon>
        <taxon>Iphiclides</taxon>
    </lineage>
</organism>
<gene>
    <name evidence="2" type="ORF">IPOD504_LOCUS699</name>
</gene>
<dbReference type="EMBL" id="OW152813">
    <property type="protein sequence ID" value="CAH2035779.1"/>
    <property type="molecule type" value="Genomic_DNA"/>
</dbReference>
<feature type="region of interest" description="Disordered" evidence="1">
    <location>
        <begin position="1"/>
        <end position="27"/>
    </location>
</feature>
<reference evidence="2" key="1">
    <citation type="submission" date="2022-03" db="EMBL/GenBank/DDBJ databases">
        <authorList>
            <person name="Martin H S."/>
        </authorList>
    </citation>
    <scope>NUCLEOTIDE SEQUENCE</scope>
</reference>
<protein>
    <submittedName>
        <fullName evidence="2">Uncharacterized protein</fullName>
    </submittedName>
</protein>
<dbReference type="Proteomes" id="UP000837857">
    <property type="component" value="Chromosome 1"/>
</dbReference>
<keyword evidence="3" id="KW-1185">Reference proteome</keyword>
<evidence type="ECO:0000313" key="2">
    <source>
        <dbReference type="EMBL" id="CAH2035779.1"/>
    </source>
</evidence>
<evidence type="ECO:0000256" key="1">
    <source>
        <dbReference type="SAM" id="MobiDB-lite"/>
    </source>
</evidence>
<accession>A0ABN8HLD4</accession>
<name>A0ABN8HLD4_9NEOP</name>
<sequence>MSWQRKDRVPGLSEPSPWLQSPAHGIGKTSCQPACCLLQRGLGLLTDSKQLIQGFSLNFATEVPRLSERPFCRFCGDDDSGTGRAQSRKHRFLG</sequence>
<proteinExistence type="predicted"/>
<feature type="non-terminal residue" evidence="2">
    <location>
        <position position="94"/>
    </location>
</feature>
<evidence type="ECO:0000313" key="3">
    <source>
        <dbReference type="Proteomes" id="UP000837857"/>
    </source>
</evidence>